<gene>
    <name evidence="4" type="ORF">LUZ61_007331</name>
</gene>
<dbReference type="GO" id="GO:0034727">
    <property type="term" value="P:piecemeal microautophagy of the nucleus"/>
    <property type="evidence" value="ECO:0007669"/>
    <property type="project" value="TreeGrafter"/>
</dbReference>
<dbReference type="InterPro" id="IPR036570">
    <property type="entry name" value="HORMA_dom_sf"/>
</dbReference>
<dbReference type="Proteomes" id="UP001210211">
    <property type="component" value="Unassembled WGS sequence"/>
</dbReference>
<feature type="compositionally biased region" description="Basic and acidic residues" evidence="2">
    <location>
        <begin position="494"/>
        <end position="521"/>
    </location>
</feature>
<protein>
    <recommendedName>
        <fullName evidence="3">Autophagy-related protein 13 N-terminal domain-containing protein</fullName>
    </recommendedName>
</protein>
<dbReference type="GO" id="GO:0000423">
    <property type="term" value="P:mitophagy"/>
    <property type="evidence" value="ECO:0007669"/>
    <property type="project" value="TreeGrafter"/>
</dbReference>
<dbReference type="GO" id="GO:0034497">
    <property type="term" value="P:protein localization to phagophore assembly site"/>
    <property type="evidence" value="ECO:0007669"/>
    <property type="project" value="TreeGrafter"/>
</dbReference>
<organism evidence="4 5">
    <name type="scientific">Rhynchospora tenuis</name>
    <dbReference type="NCBI Taxonomy" id="198213"/>
    <lineage>
        <taxon>Eukaryota</taxon>
        <taxon>Viridiplantae</taxon>
        <taxon>Streptophyta</taxon>
        <taxon>Embryophyta</taxon>
        <taxon>Tracheophyta</taxon>
        <taxon>Spermatophyta</taxon>
        <taxon>Magnoliopsida</taxon>
        <taxon>Liliopsida</taxon>
        <taxon>Poales</taxon>
        <taxon>Cyperaceae</taxon>
        <taxon>Cyperoideae</taxon>
        <taxon>Rhynchosporeae</taxon>
        <taxon>Rhynchospora</taxon>
    </lineage>
</organism>
<dbReference type="PANTHER" id="PTHR13430">
    <property type="match status" value="1"/>
</dbReference>
<dbReference type="GO" id="GO:1990316">
    <property type="term" value="C:Atg1/ULK1 kinase complex"/>
    <property type="evidence" value="ECO:0007669"/>
    <property type="project" value="InterPro"/>
</dbReference>
<sequence length="521" mass="57626">MASSQNSETPATEQVITEIFAKSLHIILESRSPYVSSRNYSLDQIPPSPSSSGGSPSTRSSGSRDKWFNLALRECPAALENSDFWRQSNLEPLVIEILLVDRASGTEKLLERWVVQYETRKQPGTGRKSKRTYRGATLLFRSLYLLVRLLPAYSLFREMNSSGRIRSLGLSHRIQPFVNPLTRSEEAEMTHLCLTPIETPFGRLKHSVSYLPVLDDISIGSEPSTPMSTELIPDYVGSPTTDPLKRFQTLPLGGSAPICVQPGRRHSWSTDRLGSPNLSPCSLPTQSDPQRPSIPLRLSEVQKGKRPVGCYPSSLSSSQKANLFRCESAPVGRDSDPLSNPCFKQGMDSDRNQLVRFRELPSGVSLPKEISIGGDAIRYLDVAKLSLASGSWICDSNVQLLDLGEDSDASYPFAPDVNRTKNYEGERSQGAIVGELLRMLKAAPKLQIGFEKSDGLDLKPNPAHSGSRTAADALQELRVYMHMRDSILSQSESHPSEPKPEKGANTKESNSEKEMKERNRP</sequence>
<dbReference type="AlphaFoldDB" id="A0AAD5ZTB0"/>
<evidence type="ECO:0000256" key="2">
    <source>
        <dbReference type="SAM" id="MobiDB-lite"/>
    </source>
</evidence>
<dbReference type="InterPro" id="IPR040182">
    <property type="entry name" value="ATG13"/>
</dbReference>
<dbReference type="EMBL" id="JAMRDG010000001">
    <property type="protein sequence ID" value="KAJ3703626.1"/>
    <property type="molecule type" value="Genomic_DNA"/>
</dbReference>
<feature type="domain" description="Autophagy-related protein 13 N-terminal" evidence="3">
    <location>
        <begin position="16"/>
        <end position="100"/>
    </location>
</feature>
<dbReference type="GO" id="GO:0005829">
    <property type="term" value="C:cytosol"/>
    <property type="evidence" value="ECO:0007669"/>
    <property type="project" value="TreeGrafter"/>
</dbReference>
<accession>A0AAD5ZTB0</accession>
<name>A0AAD5ZTB0_9POAL</name>
<comment type="caution">
    <text evidence="4">The sequence shown here is derived from an EMBL/GenBank/DDBJ whole genome shotgun (WGS) entry which is preliminary data.</text>
</comment>
<dbReference type="Gene3D" id="3.30.900.10">
    <property type="entry name" value="HORMA domain"/>
    <property type="match status" value="1"/>
</dbReference>
<keyword evidence="1" id="KW-0072">Autophagy</keyword>
<evidence type="ECO:0000313" key="4">
    <source>
        <dbReference type="EMBL" id="KAJ3703626.1"/>
    </source>
</evidence>
<proteinExistence type="predicted"/>
<dbReference type="GO" id="GO:0000407">
    <property type="term" value="C:phagophore assembly site"/>
    <property type="evidence" value="ECO:0007669"/>
    <property type="project" value="TreeGrafter"/>
</dbReference>
<feature type="compositionally biased region" description="Low complexity" evidence="2">
    <location>
        <begin position="50"/>
        <end position="61"/>
    </location>
</feature>
<keyword evidence="5" id="KW-1185">Reference proteome</keyword>
<feature type="domain" description="Autophagy-related protein 13 N-terminal" evidence="3">
    <location>
        <begin position="104"/>
        <end position="211"/>
    </location>
</feature>
<evidence type="ECO:0000313" key="5">
    <source>
        <dbReference type="Proteomes" id="UP001210211"/>
    </source>
</evidence>
<evidence type="ECO:0000256" key="1">
    <source>
        <dbReference type="ARBA" id="ARBA00023006"/>
    </source>
</evidence>
<feature type="region of interest" description="Disordered" evidence="2">
    <location>
        <begin position="482"/>
        <end position="521"/>
    </location>
</feature>
<feature type="region of interest" description="Disordered" evidence="2">
    <location>
        <begin position="38"/>
        <end position="62"/>
    </location>
</feature>
<dbReference type="Pfam" id="PF10033">
    <property type="entry name" value="ATG13"/>
    <property type="match status" value="2"/>
</dbReference>
<dbReference type="InterPro" id="IPR018731">
    <property type="entry name" value="Atg13_N"/>
</dbReference>
<dbReference type="PANTHER" id="PTHR13430:SF15">
    <property type="entry name" value="AUTOPHAGY-RELATED PROTEIN 13B"/>
    <property type="match status" value="1"/>
</dbReference>
<evidence type="ECO:0000259" key="3">
    <source>
        <dbReference type="Pfam" id="PF10033"/>
    </source>
</evidence>
<reference evidence="4 5" key="1">
    <citation type="journal article" date="2022" name="Cell">
        <title>Repeat-based holocentromeres influence genome architecture and karyotype evolution.</title>
        <authorList>
            <person name="Hofstatter P.G."/>
            <person name="Thangavel G."/>
            <person name="Lux T."/>
            <person name="Neumann P."/>
            <person name="Vondrak T."/>
            <person name="Novak P."/>
            <person name="Zhang M."/>
            <person name="Costa L."/>
            <person name="Castellani M."/>
            <person name="Scott A."/>
            <person name="Toegelov H."/>
            <person name="Fuchs J."/>
            <person name="Mata-Sucre Y."/>
            <person name="Dias Y."/>
            <person name="Vanzela A.L.L."/>
            <person name="Huettel B."/>
            <person name="Almeida C.C.S."/>
            <person name="Simkova H."/>
            <person name="Souza G."/>
            <person name="Pedrosa-Harand A."/>
            <person name="Macas J."/>
            <person name="Mayer K.F.X."/>
            <person name="Houben A."/>
            <person name="Marques A."/>
        </authorList>
    </citation>
    <scope>NUCLEOTIDE SEQUENCE [LARGE SCALE GENOMIC DNA]</scope>
    <source>
        <strain evidence="4">RhyTen1mFocal</strain>
    </source>
</reference>